<evidence type="ECO:0000256" key="1">
    <source>
        <dbReference type="SAM" id="MobiDB-lite"/>
    </source>
</evidence>
<feature type="region of interest" description="Disordered" evidence="1">
    <location>
        <begin position="133"/>
        <end position="153"/>
    </location>
</feature>
<protein>
    <submittedName>
        <fullName evidence="2">Uncharacterized protein</fullName>
    </submittedName>
</protein>
<dbReference type="AlphaFoldDB" id="A0A5M3XLC3"/>
<proteinExistence type="predicted"/>
<accession>A0A5M3XLC3</accession>
<organism evidence="2 3">
    <name type="scientific">Acrocarpospora pleiomorpha</name>
    <dbReference type="NCBI Taxonomy" id="90975"/>
    <lineage>
        <taxon>Bacteria</taxon>
        <taxon>Bacillati</taxon>
        <taxon>Actinomycetota</taxon>
        <taxon>Actinomycetes</taxon>
        <taxon>Streptosporangiales</taxon>
        <taxon>Streptosporangiaceae</taxon>
        <taxon>Acrocarpospora</taxon>
    </lineage>
</organism>
<evidence type="ECO:0000313" key="3">
    <source>
        <dbReference type="Proteomes" id="UP000377595"/>
    </source>
</evidence>
<keyword evidence="3" id="KW-1185">Reference proteome</keyword>
<reference evidence="2 3" key="1">
    <citation type="submission" date="2019-10" db="EMBL/GenBank/DDBJ databases">
        <title>Whole genome shotgun sequence of Acrocarpospora pleiomorpha NBRC 16267.</title>
        <authorList>
            <person name="Ichikawa N."/>
            <person name="Kimura A."/>
            <person name="Kitahashi Y."/>
            <person name="Komaki H."/>
            <person name="Oguchi A."/>
        </authorList>
    </citation>
    <scope>NUCLEOTIDE SEQUENCE [LARGE SCALE GENOMIC DNA]</scope>
    <source>
        <strain evidence="2 3">NBRC 16267</strain>
    </source>
</reference>
<dbReference type="EMBL" id="BLAF01000029">
    <property type="protein sequence ID" value="GES22175.1"/>
    <property type="molecule type" value="Genomic_DNA"/>
</dbReference>
<gene>
    <name evidence="2" type="ORF">Aple_050720</name>
</gene>
<sequence length="153" mass="16185">MIHRPPSTRNDFNKPTLQTIQNALIPLIQRPHIEELRPTPQYLITHPNLPPPRSARTNVPRLAVVRDGWNEAFGAGDVGGRDGEFGGKRVTTSSGAGGDGGELAAEKDVGETVDGGRPGGHLVVGDGEDAEFRKAEAGHSVSGELHASGIESR</sequence>
<evidence type="ECO:0000313" key="2">
    <source>
        <dbReference type="EMBL" id="GES22175.1"/>
    </source>
</evidence>
<feature type="region of interest" description="Disordered" evidence="1">
    <location>
        <begin position="76"/>
        <end position="104"/>
    </location>
</feature>
<name>A0A5M3XLC3_9ACTN</name>
<comment type="caution">
    <text evidence="2">The sequence shown here is derived from an EMBL/GenBank/DDBJ whole genome shotgun (WGS) entry which is preliminary data.</text>
</comment>
<dbReference type="Proteomes" id="UP000377595">
    <property type="component" value="Unassembled WGS sequence"/>
</dbReference>